<evidence type="ECO:0000256" key="2">
    <source>
        <dbReference type="ARBA" id="ARBA00022692"/>
    </source>
</evidence>
<feature type="domain" description="GTD-binding" evidence="7">
    <location>
        <begin position="15"/>
        <end position="113"/>
    </location>
</feature>
<keyword evidence="2" id="KW-0812">Transmembrane</keyword>
<feature type="coiled-coil region" evidence="5">
    <location>
        <begin position="74"/>
        <end position="108"/>
    </location>
</feature>
<dbReference type="AlphaFoldDB" id="A0AAN9L4T2"/>
<dbReference type="PANTHER" id="PTHR31422:SF1">
    <property type="entry name" value="GTD-BINDING DOMAIN-CONTAINING PROTEIN"/>
    <property type="match status" value="1"/>
</dbReference>
<feature type="compositionally biased region" description="Basic and acidic residues" evidence="6">
    <location>
        <begin position="274"/>
        <end position="288"/>
    </location>
</feature>
<keyword evidence="5" id="KW-0175">Coiled coil</keyword>
<feature type="region of interest" description="Disordered" evidence="6">
    <location>
        <begin position="271"/>
        <end position="297"/>
    </location>
</feature>
<evidence type="ECO:0000256" key="6">
    <source>
        <dbReference type="SAM" id="MobiDB-lite"/>
    </source>
</evidence>
<evidence type="ECO:0000259" key="7">
    <source>
        <dbReference type="PROSITE" id="PS51775"/>
    </source>
</evidence>
<dbReference type="Proteomes" id="UP001367508">
    <property type="component" value="Unassembled WGS sequence"/>
</dbReference>
<keyword evidence="9" id="KW-1185">Reference proteome</keyword>
<sequence>MAETNTFPMIYRTKSNVSAMKETVCAQQQHLQRLYIELDREREAASTAASEAMDMILRLQGEKALVEMEASHYKRMAEEKIGHAEASLEAYEELMYEKEMEIASLEFQVQAYKDKLMSLGCDLSSSEFELPETMLLNRSDQRDGENGGQCSSVRRIHSMPPIQFKNSQRVAAARKGKRSASPVLDLIPVLIEESSDREVAPPSLDLTRKTVDFARDNGAQDSYLNQIKMLNQQGRVSSDGTEGEKDANLVGRRGRSCSKFSLASTKITCDQTDEVSHGKSTHGGERVADNSPSSLNVHDVFEVPQTRKKHEVNEHGVKRPEKLNCNAENRLMKPDFMSEEMVESLPVKHGADKKKGMLRVLAEVKTPWPHMTTIIGQKKERKGVDYNYEAELRKLNQRIEMLERERISARQEITHEGNSEEQLRLLNEIQTQLNLIQSEIRGWKTKKATPKDDVSLTSLQEAMLHFWL</sequence>
<gene>
    <name evidence="8" type="ORF">VNO77_21869</name>
</gene>
<name>A0AAN9L4T2_CANGL</name>
<proteinExistence type="predicted"/>
<dbReference type="EMBL" id="JAYMYQ010000005">
    <property type="protein sequence ID" value="KAK7327778.1"/>
    <property type="molecule type" value="Genomic_DNA"/>
</dbReference>
<dbReference type="PROSITE" id="PS51775">
    <property type="entry name" value="GTD_BINDING"/>
    <property type="match status" value="1"/>
</dbReference>
<evidence type="ECO:0000313" key="8">
    <source>
        <dbReference type="EMBL" id="KAK7327778.1"/>
    </source>
</evidence>
<evidence type="ECO:0000256" key="3">
    <source>
        <dbReference type="ARBA" id="ARBA00022989"/>
    </source>
</evidence>
<comment type="subcellular location">
    <subcellularLocation>
        <location evidence="1">Membrane</location>
    </subcellularLocation>
</comment>
<reference evidence="8 9" key="1">
    <citation type="submission" date="2024-01" db="EMBL/GenBank/DDBJ databases">
        <title>The genomes of 5 underutilized Papilionoideae crops provide insights into root nodulation and disease resistanc.</title>
        <authorList>
            <person name="Jiang F."/>
        </authorList>
    </citation>
    <scope>NUCLEOTIDE SEQUENCE [LARGE SCALE GENOMIC DNA]</scope>
    <source>
        <strain evidence="8">LVBAO_FW01</strain>
        <tissue evidence="8">Leaves</tissue>
    </source>
</reference>
<dbReference type="Pfam" id="PF04576">
    <property type="entry name" value="Zein-binding"/>
    <property type="match status" value="1"/>
</dbReference>
<evidence type="ECO:0000256" key="4">
    <source>
        <dbReference type="ARBA" id="ARBA00023136"/>
    </source>
</evidence>
<keyword evidence="3" id="KW-1133">Transmembrane helix</keyword>
<organism evidence="8 9">
    <name type="scientific">Canavalia gladiata</name>
    <name type="common">Sword bean</name>
    <name type="synonym">Dolichos gladiatus</name>
    <dbReference type="NCBI Taxonomy" id="3824"/>
    <lineage>
        <taxon>Eukaryota</taxon>
        <taxon>Viridiplantae</taxon>
        <taxon>Streptophyta</taxon>
        <taxon>Embryophyta</taxon>
        <taxon>Tracheophyta</taxon>
        <taxon>Spermatophyta</taxon>
        <taxon>Magnoliopsida</taxon>
        <taxon>eudicotyledons</taxon>
        <taxon>Gunneridae</taxon>
        <taxon>Pentapetalae</taxon>
        <taxon>rosids</taxon>
        <taxon>fabids</taxon>
        <taxon>Fabales</taxon>
        <taxon>Fabaceae</taxon>
        <taxon>Papilionoideae</taxon>
        <taxon>50 kb inversion clade</taxon>
        <taxon>NPAAA clade</taxon>
        <taxon>indigoferoid/millettioid clade</taxon>
        <taxon>Phaseoleae</taxon>
        <taxon>Canavalia</taxon>
    </lineage>
</organism>
<dbReference type="GO" id="GO:0080115">
    <property type="term" value="F:myosin XI tail binding"/>
    <property type="evidence" value="ECO:0007669"/>
    <property type="project" value="UniProtKB-ARBA"/>
</dbReference>
<evidence type="ECO:0000313" key="9">
    <source>
        <dbReference type="Proteomes" id="UP001367508"/>
    </source>
</evidence>
<dbReference type="GO" id="GO:0016020">
    <property type="term" value="C:membrane"/>
    <property type="evidence" value="ECO:0007669"/>
    <property type="project" value="UniProtKB-SubCell"/>
</dbReference>
<accession>A0AAN9L4T2</accession>
<dbReference type="InterPro" id="IPR007656">
    <property type="entry name" value="GTD-bd"/>
</dbReference>
<protein>
    <recommendedName>
        <fullName evidence="7">GTD-binding domain-containing protein</fullName>
    </recommendedName>
</protein>
<evidence type="ECO:0000256" key="5">
    <source>
        <dbReference type="SAM" id="Coils"/>
    </source>
</evidence>
<dbReference type="PANTHER" id="PTHR31422">
    <property type="entry name" value="BNAANNG28530D PROTEIN"/>
    <property type="match status" value="1"/>
</dbReference>
<feature type="coiled-coil region" evidence="5">
    <location>
        <begin position="385"/>
        <end position="412"/>
    </location>
</feature>
<comment type="caution">
    <text evidence="8">The sequence shown here is derived from an EMBL/GenBank/DDBJ whole genome shotgun (WGS) entry which is preliminary data.</text>
</comment>
<keyword evidence="4" id="KW-0472">Membrane</keyword>
<evidence type="ECO:0000256" key="1">
    <source>
        <dbReference type="ARBA" id="ARBA00004370"/>
    </source>
</evidence>